<comment type="caution">
    <text evidence="8">Lacks conserved residue(s) required for the propagation of feature annotation.</text>
</comment>
<name>A0A660SEF8_UNCW3</name>
<evidence type="ECO:0000256" key="4">
    <source>
        <dbReference type="ARBA" id="ARBA00022694"/>
    </source>
</evidence>
<evidence type="ECO:0000256" key="7">
    <source>
        <dbReference type="ARBA" id="ARBA00048539"/>
    </source>
</evidence>
<keyword evidence="2 8" id="KW-0963">Cytoplasm</keyword>
<dbReference type="HAMAP" id="MF_01161">
    <property type="entry name" value="tRNA_Ile_lys_synt"/>
    <property type="match status" value="1"/>
</dbReference>
<dbReference type="Pfam" id="PF01171">
    <property type="entry name" value="ATP_bind_3"/>
    <property type="match status" value="1"/>
</dbReference>
<dbReference type="EC" id="6.3.4.19" evidence="8"/>
<sequence>MARIEAWVRRTIESFALLQAEDRVLIGFSSGPDSVALLDLLIQLGYDLGIAYIDHGLRPVEDEISLTKQYARRFGIRYYILQIEQPSQSEEALRNQRYQLIETIARNENYHKIALGHTLNDQLETIIINLIRGSTRIRPIPPKRGRIIRPLIEIPRVEIENYLKKRRLPYSHDPSNEELMHTRNVVRKKIIPVLLSLNPGLFHHLAQNIRIWLEEDNFLDSLLPESLGKELDIKTLATYNTVMQRRAVLKWVYENTGLLPESQMVSRLLNLIHAPSGKRAPLKKNVWAIKEFDHLRLYFPTRPFEFILPIPGRLRHQAFKIEAELTSEIPQDFPQDIAYFDLDRLDLPLRVRSWHPGDTIVPFGMRGKKKLKEIWNEARVPIQLRHRIPILVDQTDILWIAGIRRSNKARVTRRTKRILRVVYAPQ</sequence>
<dbReference type="SMART" id="SM00977">
    <property type="entry name" value="TilS_C"/>
    <property type="match status" value="1"/>
</dbReference>
<reference evidence="10 11" key="1">
    <citation type="submission" date="2018-06" db="EMBL/GenBank/DDBJ databases">
        <title>Extensive metabolic versatility and redundancy in microbially diverse, dynamic hydrothermal sediments.</title>
        <authorList>
            <person name="Dombrowski N."/>
            <person name="Teske A."/>
            <person name="Baker B.J."/>
        </authorList>
    </citation>
    <scope>NUCLEOTIDE SEQUENCE [LARGE SCALE GENOMIC DNA]</scope>
    <source>
        <strain evidence="10">B36_G15</strain>
    </source>
</reference>
<feature type="domain" description="Lysidine-tRNA(Ile) synthetase C-terminal" evidence="9">
    <location>
        <begin position="349"/>
        <end position="421"/>
    </location>
</feature>
<comment type="subcellular location">
    <subcellularLocation>
        <location evidence="1 8">Cytoplasm</location>
    </subcellularLocation>
</comment>
<evidence type="ECO:0000313" key="10">
    <source>
        <dbReference type="EMBL" id="RKX69178.1"/>
    </source>
</evidence>
<dbReference type="Pfam" id="PF11734">
    <property type="entry name" value="TilS_C"/>
    <property type="match status" value="1"/>
</dbReference>
<dbReference type="SUPFAM" id="SSF52402">
    <property type="entry name" value="Adenine nucleotide alpha hydrolases-like"/>
    <property type="match status" value="1"/>
</dbReference>
<dbReference type="AlphaFoldDB" id="A0A660SEF8"/>
<dbReference type="InterPro" id="IPR012795">
    <property type="entry name" value="tRNA_Ile_lys_synt_N"/>
</dbReference>
<evidence type="ECO:0000256" key="5">
    <source>
        <dbReference type="ARBA" id="ARBA00022741"/>
    </source>
</evidence>
<dbReference type="GO" id="GO:0005524">
    <property type="term" value="F:ATP binding"/>
    <property type="evidence" value="ECO:0007669"/>
    <property type="project" value="UniProtKB-KW"/>
</dbReference>
<dbReference type="NCBIfam" id="TIGR02432">
    <property type="entry name" value="lysidine_TilS_N"/>
    <property type="match status" value="1"/>
</dbReference>
<evidence type="ECO:0000256" key="2">
    <source>
        <dbReference type="ARBA" id="ARBA00022490"/>
    </source>
</evidence>
<evidence type="ECO:0000313" key="11">
    <source>
        <dbReference type="Proteomes" id="UP000268469"/>
    </source>
</evidence>
<keyword evidence="3 8" id="KW-0436">Ligase</keyword>
<organism evidence="10 11">
    <name type="scientific">candidate division WOR-3 bacterium</name>
    <dbReference type="NCBI Taxonomy" id="2052148"/>
    <lineage>
        <taxon>Bacteria</taxon>
        <taxon>Bacteria division WOR-3</taxon>
    </lineage>
</organism>
<dbReference type="InterPro" id="IPR012796">
    <property type="entry name" value="Lysidine-tRNA-synth_C"/>
</dbReference>
<dbReference type="Gene3D" id="3.40.50.620">
    <property type="entry name" value="HUPs"/>
    <property type="match status" value="1"/>
</dbReference>
<dbReference type="SUPFAM" id="SSF56037">
    <property type="entry name" value="PheT/TilS domain"/>
    <property type="match status" value="1"/>
</dbReference>
<evidence type="ECO:0000256" key="1">
    <source>
        <dbReference type="ARBA" id="ARBA00004496"/>
    </source>
</evidence>
<proteinExistence type="inferred from homology"/>
<accession>A0A660SEF8</accession>
<comment type="catalytic activity">
    <reaction evidence="7 8">
        <text>cytidine(34) in tRNA(Ile2) + L-lysine + ATP = lysidine(34) in tRNA(Ile2) + AMP + diphosphate + H(+)</text>
        <dbReference type="Rhea" id="RHEA:43744"/>
        <dbReference type="Rhea" id="RHEA-COMP:10625"/>
        <dbReference type="Rhea" id="RHEA-COMP:10670"/>
        <dbReference type="ChEBI" id="CHEBI:15378"/>
        <dbReference type="ChEBI" id="CHEBI:30616"/>
        <dbReference type="ChEBI" id="CHEBI:32551"/>
        <dbReference type="ChEBI" id="CHEBI:33019"/>
        <dbReference type="ChEBI" id="CHEBI:82748"/>
        <dbReference type="ChEBI" id="CHEBI:83665"/>
        <dbReference type="ChEBI" id="CHEBI:456215"/>
        <dbReference type="EC" id="6.3.4.19"/>
    </reaction>
</comment>
<protein>
    <recommendedName>
        <fullName evidence="8">tRNA(Ile)-lysidine synthase</fullName>
        <ecNumber evidence="8">6.3.4.19</ecNumber>
    </recommendedName>
    <alternativeName>
        <fullName evidence="8">tRNA(Ile)-2-lysyl-cytidine synthase</fullName>
    </alternativeName>
    <alternativeName>
        <fullName evidence="8">tRNA(Ile)-lysidine synthetase</fullName>
    </alternativeName>
</protein>
<evidence type="ECO:0000256" key="6">
    <source>
        <dbReference type="ARBA" id="ARBA00022840"/>
    </source>
</evidence>
<keyword evidence="5" id="KW-0547">Nucleotide-binding</keyword>
<comment type="similarity">
    <text evidence="8">Belongs to the tRNA(Ile)-lysidine synthase family.</text>
</comment>
<keyword evidence="4 8" id="KW-0819">tRNA processing</keyword>
<dbReference type="PANTHER" id="PTHR43033">
    <property type="entry name" value="TRNA(ILE)-LYSIDINE SYNTHASE-RELATED"/>
    <property type="match status" value="1"/>
</dbReference>
<dbReference type="InterPro" id="IPR020825">
    <property type="entry name" value="Phe-tRNA_synthase-like_B3/B4"/>
</dbReference>
<evidence type="ECO:0000259" key="9">
    <source>
        <dbReference type="SMART" id="SM00977"/>
    </source>
</evidence>
<gene>
    <name evidence="8 10" type="primary">tilS</name>
    <name evidence="10" type="ORF">DRP53_08995</name>
</gene>
<dbReference type="NCBIfam" id="TIGR02433">
    <property type="entry name" value="lysidine_TilS_C"/>
    <property type="match status" value="1"/>
</dbReference>
<comment type="caution">
    <text evidence="10">The sequence shown here is derived from an EMBL/GenBank/DDBJ whole genome shotgun (WGS) entry which is preliminary data.</text>
</comment>
<dbReference type="SUPFAM" id="SSF82829">
    <property type="entry name" value="MesJ substrate recognition domain-like"/>
    <property type="match status" value="1"/>
</dbReference>
<keyword evidence="6" id="KW-0067">ATP-binding</keyword>
<dbReference type="GO" id="GO:0032267">
    <property type="term" value="F:tRNA(Ile)-lysidine synthase activity"/>
    <property type="evidence" value="ECO:0007669"/>
    <property type="project" value="UniProtKB-EC"/>
</dbReference>
<dbReference type="CDD" id="cd01992">
    <property type="entry name" value="TilS_N"/>
    <property type="match status" value="1"/>
</dbReference>
<dbReference type="GO" id="GO:0005737">
    <property type="term" value="C:cytoplasm"/>
    <property type="evidence" value="ECO:0007669"/>
    <property type="project" value="UniProtKB-SubCell"/>
</dbReference>
<evidence type="ECO:0000256" key="8">
    <source>
        <dbReference type="HAMAP-Rule" id="MF_01161"/>
    </source>
</evidence>
<dbReference type="GO" id="GO:0006400">
    <property type="term" value="P:tRNA modification"/>
    <property type="evidence" value="ECO:0007669"/>
    <property type="project" value="UniProtKB-UniRule"/>
</dbReference>
<dbReference type="Proteomes" id="UP000268469">
    <property type="component" value="Unassembled WGS sequence"/>
</dbReference>
<dbReference type="InterPro" id="IPR012094">
    <property type="entry name" value="tRNA_Ile_lys_synt"/>
</dbReference>
<evidence type="ECO:0000256" key="3">
    <source>
        <dbReference type="ARBA" id="ARBA00022598"/>
    </source>
</evidence>
<dbReference type="InterPro" id="IPR011063">
    <property type="entry name" value="TilS/TtcA_N"/>
</dbReference>
<dbReference type="PANTHER" id="PTHR43033:SF1">
    <property type="entry name" value="TRNA(ILE)-LYSIDINE SYNTHASE-RELATED"/>
    <property type="match status" value="1"/>
</dbReference>
<comment type="function">
    <text evidence="8">Ligates lysine onto the cytidine present at position 34 of the AUA codon-specific tRNA(Ile) that contains the anticodon CAU, in an ATP-dependent manner. Cytidine is converted to lysidine, thus changing the amino acid specificity of the tRNA from methionine to isoleucine.</text>
</comment>
<dbReference type="InterPro" id="IPR014729">
    <property type="entry name" value="Rossmann-like_a/b/a_fold"/>
</dbReference>
<dbReference type="EMBL" id="QNBE01000101">
    <property type="protein sequence ID" value="RKX69178.1"/>
    <property type="molecule type" value="Genomic_DNA"/>
</dbReference>
<dbReference type="Gene3D" id="3.50.40.10">
    <property type="entry name" value="Phenylalanyl-trna Synthetase, Chain B, domain 3"/>
    <property type="match status" value="1"/>
</dbReference>